<dbReference type="SUPFAM" id="SSF46785">
    <property type="entry name" value="Winged helix' DNA-binding domain"/>
    <property type="match status" value="1"/>
</dbReference>
<dbReference type="InterPro" id="IPR002831">
    <property type="entry name" value="Tscrpt_reg_TrmB_N"/>
</dbReference>
<dbReference type="PANTHER" id="PTHR34293:SF1">
    <property type="entry name" value="HTH-TYPE TRANSCRIPTIONAL REGULATOR TRMBL2"/>
    <property type="match status" value="1"/>
</dbReference>
<dbReference type="InterPro" id="IPR036388">
    <property type="entry name" value="WH-like_DNA-bd_sf"/>
</dbReference>
<feature type="domain" description="Transcription regulator TrmB N-terminal" evidence="1">
    <location>
        <begin position="22"/>
        <end position="89"/>
    </location>
</feature>
<dbReference type="InterPro" id="IPR051797">
    <property type="entry name" value="TrmB-like"/>
</dbReference>
<sequence length="261" mass="29199">MTTMQGLSQSDKLKSEKEIKILTQLGLSKDEAQVYHVLLVSKESTVGKISRSINFSRAKIYGIIDNLLSEGIVVEGNKHPKTYFPVDPKEISDRKLKSVQKASKLVDEKLAPLFKSKPVDYLETLTVKDMEIFSQVVDMCERANETIDVIAAILPSEMPRNVCRAFSDASGRGIKVRMLFPDKETNLDLSRLEGYFEVKLAKSIPAAGIILIDNSEFCVGGLDVPESDNTLLGMWMNQPELARLARLIFDNLYDTAETYES</sequence>
<organism evidence="2 3">
    <name type="scientific">Marine Group III euryarchaeote CG-Epi3</name>
    <dbReference type="NCBI Taxonomy" id="1888997"/>
    <lineage>
        <taxon>Archaea</taxon>
        <taxon>Methanobacteriati</taxon>
        <taxon>Thermoplasmatota</taxon>
        <taxon>Thermoplasmata</taxon>
        <taxon>Candidatus Thermoprofundales</taxon>
    </lineage>
</organism>
<dbReference type="PANTHER" id="PTHR34293">
    <property type="entry name" value="HTH-TYPE TRANSCRIPTIONAL REGULATOR TRMBL2"/>
    <property type="match status" value="1"/>
</dbReference>
<dbReference type="Pfam" id="PF01978">
    <property type="entry name" value="TrmB"/>
    <property type="match status" value="1"/>
</dbReference>
<name>A0A1J5TSU8_9ARCH</name>
<dbReference type="EMBL" id="MIYY01000017">
    <property type="protein sequence ID" value="OIR23283.1"/>
    <property type="molecule type" value="Genomic_DNA"/>
</dbReference>
<dbReference type="Gene3D" id="3.30.870.10">
    <property type="entry name" value="Endonuclease Chain A"/>
    <property type="match status" value="1"/>
</dbReference>
<dbReference type="Proteomes" id="UP000183138">
    <property type="component" value="Unassembled WGS sequence"/>
</dbReference>
<accession>A0A1J5TSU8</accession>
<dbReference type="Gene3D" id="1.10.10.10">
    <property type="entry name" value="Winged helix-like DNA-binding domain superfamily/Winged helix DNA-binding domain"/>
    <property type="match status" value="1"/>
</dbReference>
<protein>
    <recommendedName>
        <fullName evidence="1">Transcription regulator TrmB N-terminal domain-containing protein</fullName>
    </recommendedName>
</protein>
<gene>
    <name evidence="2" type="ORF">BEU00_03355</name>
</gene>
<evidence type="ECO:0000313" key="3">
    <source>
        <dbReference type="Proteomes" id="UP000183138"/>
    </source>
</evidence>
<proteinExistence type="predicted"/>
<dbReference type="InterPro" id="IPR036390">
    <property type="entry name" value="WH_DNA-bd_sf"/>
</dbReference>
<dbReference type="AlphaFoldDB" id="A0A1J5TSU8"/>
<comment type="caution">
    <text evidence="2">The sequence shown here is derived from an EMBL/GenBank/DDBJ whole genome shotgun (WGS) entry which is preliminary data.</text>
</comment>
<evidence type="ECO:0000313" key="2">
    <source>
        <dbReference type="EMBL" id="OIR23283.1"/>
    </source>
</evidence>
<dbReference type="SUPFAM" id="SSF56024">
    <property type="entry name" value="Phospholipase D/nuclease"/>
    <property type="match status" value="1"/>
</dbReference>
<evidence type="ECO:0000259" key="1">
    <source>
        <dbReference type="Pfam" id="PF01978"/>
    </source>
</evidence>
<reference evidence="2 3" key="1">
    <citation type="submission" date="2016-08" db="EMBL/GenBank/DDBJ databases">
        <title>New Insights into Marine Group III Euryarchaeota, from dark to light.</title>
        <authorList>
            <person name="Haro-Moreno J.M."/>
            <person name="Rodriguez-Valera F."/>
            <person name="Lopez-Garcia P."/>
            <person name="Moreira D."/>
            <person name="Martin-Cuadrado A.B."/>
        </authorList>
    </citation>
    <scope>NUCLEOTIDE SEQUENCE [LARGE SCALE GENOMIC DNA]</scope>
    <source>
        <strain evidence="2">CG-Epi3</strain>
    </source>
</reference>